<dbReference type="SMART" id="SM00567">
    <property type="entry name" value="EZ_HEAT"/>
    <property type="match status" value="5"/>
</dbReference>
<dbReference type="PROSITE" id="PS00552">
    <property type="entry name" value="HTH_MERR_1"/>
    <property type="match status" value="1"/>
</dbReference>
<reference evidence="6 7" key="1">
    <citation type="submission" date="2020-08" db="EMBL/GenBank/DDBJ databases">
        <title>Genome sequence of Tessaracoccus defluvii JCM 17540T.</title>
        <authorList>
            <person name="Hyun D.-W."/>
            <person name="Bae J.-W."/>
        </authorList>
    </citation>
    <scope>NUCLEOTIDE SEQUENCE [LARGE SCALE GENOMIC DNA]</scope>
    <source>
        <strain evidence="6 7">JCM 17540</strain>
    </source>
</reference>
<dbReference type="Proteomes" id="UP000516117">
    <property type="component" value="Chromosome"/>
</dbReference>
<dbReference type="InterPro" id="IPR009061">
    <property type="entry name" value="DNA-bd_dom_put_sf"/>
</dbReference>
<keyword evidence="4" id="KW-0804">Transcription</keyword>
<dbReference type="PANTHER" id="PTHR30204">
    <property type="entry name" value="REDOX-CYCLING DRUG-SENSING TRANSCRIPTIONAL ACTIVATOR SOXR"/>
    <property type="match status" value="1"/>
</dbReference>
<dbReference type="Gene3D" id="1.25.10.10">
    <property type="entry name" value="Leucine-rich Repeat Variant"/>
    <property type="match status" value="2"/>
</dbReference>
<dbReference type="Gene3D" id="1.10.1660.10">
    <property type="match status" value="1"/>
</dbReference>
<dbReference type="InterPro" id="IPR011989">
    <property type="entry name" value="ARM-like"/>
</dbReference>
<dbReference type="Pfam" id="PF13646">
    <property type="entry name" value="HEAT_2"/>
    <property type="match status" value="2"/>
</dbReference>
<evidence type="ECO:0000256" key="1">
    <source>
        <dbReference type="ARBA" id="ARBA00022491"/>
    </source>
</evidence>
<evidence type="ECO:0000256" key="3">
    <source>
        <dbReference type="ARBA" id="ARBA00023125"/>
    </source>
</evidence>
<evidence type="ECO:0000259" key="5">
    <source>
        <dbReference type="PROSITE" id="PS50937"/>
    </source>
</evidence>
<dbReference type="KEGG" id="tdf:H9L22_18065"/>
<dbReference type="InterPro" id="IPR004155">
    <property type="entry name" value="PBS_lyase_HEAT"/>
</dbReference>
<dbReference type="PROSITE" id="PS50937">
    <property type="entry name" value="HTH_MERR_2"/>
    <property type="match status" value="1"/>
</dbReference>
<dbReference type="CDD" id="cd01106">
    <property type="entry name" value="HTH_TipAL-Mta"/>
    <property type="match status" value="1"/>
</dbReference>
<dbReference type="SUPFAM" id="SSF48371">
    <property type="entry name" value="ARM repeat"/>
    <property type="match status" value="1"/>
</dbReference>
<dbReference type="EMBL" id="CP060789">
    <property type="protein sequence ID" value="QNP55957.1"/>
    <property type="molecule type" value="Genomic_DNA"/>
</dbReference>
<evidence type="ECO:0000256" key="2">
    <source>
        <dbReference type="ARBA" id="ARBA00023015"/>
    </source>
</evidence>
<dbReference type="InterPro" id="IPR000551">
    <property type="entry name" value="MerR-type_HTH_dom"/>
</dbReference>
<dbReference type="PANTHER" id="PTHR30204:SF69">
    <property type="entry name" value="MERR-FAMILY TRANSCRIPTIONAL REGULATOR"/>
    <property type="match status" value="1"/>
</dbReference>
<keyword evidence="3" id="KW-0238">DNA-binding</keyword>
<keyword evidence="1" id="KW-0678">Repressor</keyword>
<dbReference type="InterPro" id="IPR016024">
    <property type="entry name" value="ARM-type_fold"/>
</dbReference>
<evidence type="ECO:0000256" key="4">
    <source>
        <dbReference type="ARBA" id="ARBA00023163"/>
    </source>
</evidence>
<dbReference type="GO" id="GO:0003700">
    <property type="term" value="F:DNA-binding transcription factor activity"/>
    <property type="evidence" value="ECO:0007669"/>
    <property type="project" value="InterPro"/>
</dbReference>
<evidence type="ECO:0000313" key="7">
    <source>
        <dbReference type="Proteomes" id="UP000516117"/>
    </source>
</evidence>
<proteinExistence type="predicted"/>
<dbReference type="SMART" id="SM00422">
    <property type="entry name" value="HTH_MERR"/>
    <property type="match status" value="1"/>
</dbReference>
<organism evidence="6 7">
    <name type="scientific">Tessaracoccus defluvii</name>
    <dbReference type="NCBI Taxonomy" id="1285901"/>
    <lineage>
        <taxon>Bacteria</taxon>
        <taxon>Bacillati</taxon>
        <taxon>Actinomycetota</taxon>
        <taxon>Actinomycetes</taxon>
        <taxon>Propionibacteriales</taxon>
        <taxon>Propionibacteriaceae</taxon>
        <taxon>Tessaracoccus</taxon>
    </lineage>
</organism>
<dbReference type="RefSeq" id="WP_187721078.1">
    <property type="nucleotide sequence ID" value="NZ_BAABBL010000024.1"/>
</dbReference>
<dbReference type="AlphaFoldDB" id="A0A7H0H5Z1"/>
<keyword evidence="2" id="KW-0805">Transcription regulation</keyword>
<name>A0A7H0H5Z1_9ACTN</name>
<evidence type="ECO:0000313" key="6">
    <source>
        <dbReference type="EMBL" id="QNP55957.1"/>
    </source>
</evidence>
<dbReference type="GO" id="GO:0003677">
    <property type="term" value="F:DNA binding"/>
    <property type="evidence" value="ECO:0007669"/>
    <property type="project" value="UniProtKB-KW"/>
</dbReference>
<gene>
    <name evidence="6" type="ORF">H9L22_18065</name>
</gene>
<dbReference type="Pfam" id="PF13411">
    <property type="entry name" value="MerR_1"/>
    <property type="match status" value="1"/>
</dbReference>
<sequence>MDGPWLRIGEVARRTGLTQRTLRHYDHLGLLVPGGRSDGDYRLYSRADLERLLEIQHLKSLGLSLAEVAEALDDPGADAATMLARHVAEVERRIAQEEELLTRLRRLQQAAGTGWEDVLEVIQLTERLRHPDAPVRFEATLRGATEAPLDELIDLLLDPEPGVREGAAWALTQRPGALGPLLSRLRGGDELARHALAHILGKLRDPAGVAVLVDLVGDPVERVAAKAAFSLGQLADDAAVASLVEALGDPRSLVRDEATHALAAHAGARGPLERVLADSPSDLLREHAAEALGAIGDVASLAPLSAALADREPAVQEAALLAIGLLPGDAATGTIRRVADTADGRVRLIAARLAADRQAEGRSAR</sequence>
<accession>A0A7H0H5Z1</accession>
<feature type="domain" description="HTH merR-type" evidence="5">
    <location>
        <begin position="5"/>
        <end position="74"/>
    </location>
</feature>
<dbReference type="PRINTS" id="PR00040">
    <property type="entry name" value="HTHMERR"/>
</dbReference>
<protein>
    <submittedName>
        <fullName evidence="6">HEAT repeat domain-containing protein</fullName>
    </submittedName>
</protein>
<dbReference type="SUPFAM" id="SSF46955">
    <property type="entry name" value="Putative DNA-binding domain"/>
    <property type="match status" value="1"/>
</dbReference>
<keyword evidence="7" id="KW-1185">Reference proteome</keyword>
<dbReference type="InterPro" id="IPR047057">
    <property type="entry name" value="MerR_fam"/>
</dbReference>